<proteinExistence type="predicted"/>
<gene>
    <name evidence="1" type="ORF">MCEL_29440</name>
</gene>
<dbReference type="AlphaFoldDB" id="A0A7I7RL59"/>
<name>A0A7I7RL59_MYCCF</name>
<sequence length="140" mass="15235">MPGKMYGNPTFDCAGAQLHAVCRQLATVVAVDGVIDDTNIERITAFAHRFVLAEKPFVLDLSGVSSCTGQIVSLMYEVDECCFHAGVEWSVIASDGVHRVLRGSVVSFPVAESVPDALHHFADSIHQRRRLLPLLTKKTA</sequence>
<protein>
    <submittedName>
        <fullName evidence="1">Anti-sigma factor antagonist</fullName>
    </submittedName>
</protein>
<dbReference type="Proteomes" id="UP000466431">
    <property type="component" value="Chromosome"/>
</dbReference>
<organism evidence="1 2">
    <name type="scientific">Mycolicibacterium celeriflavum</name>
    <name type="common">Mycobacterium celeriflavum</name>
    <dbReference type="NCBI Taxonomy" id="1249101"/>
    <lineage>
        <taxon>Bacteria</taxon>
        <taxon>Bacillati</taxon>
        <taxon>Actinomycetota</taxon>
        <taxon>Actinomycetes</taxon>
        <taxon>Mycobacteriales</taxon>
        <taxon>Mycobacteriaceae</taxon>
        <taxon>Mycolicibacterium</taxon>
    </lineage>
</organism>
<reference evidence="1 2" key="1">
    <citation type="journal article" date="2019" name="Emerg. Microbes Infect.">
        <title>Comprehensive subspecies identification of 175 nontuberculous mycobacteria species based on 7547 genomic profiles.</title>
        <authorList>
            <person name="Matsumoto Y."/>
            <person name="Kinjo T."/>
            <person name="Motooka D."/>
            <person name="Nabeya D."/>
            <person name="Jung N."/>
            <person name="Uechi K."/>
            <person name="Horii T."/>
            <person name="Iida T."/>
            <person name="Fujita J."/>
            <person name="Nakamura S."/>
        </authorList>
    </citation>
    <scope>NUCLEOTIDE SEQUENCE [LARGE SCALE GENOMIC DNA]</scope>
    <source>
        <strain evidence="1 2">JCM 18439</strain>
    </source>
</reference>
<accession>A0A7I7RL59</accession>
<dbReference type="Gene3D" id="3.30.750.24">
    <property type="entry name" value="STAS domain"/>
    <property type="match status" value="1"/>
</dbReference>
<evidence type="ECO:0000313" key="1">
    <source>
        <dbReference type="EMBL" id="BBY44649.1"/>
    </source>
</evidence>
<keyword evidence="2" id="KW-1185">Reference proteome</keyword>
<dbReference type="EMBL" id="AP022591">
    <property type="protein sequence ID" value="BBY44649.1"/>
    <property type="molecule type" value="Genomic_DNA"/>
</dbReference>
<evidence type="ECO:0000313" key="2">
    <source>
        <dbReference type="Proteomes" id="UP000466431"/>
    </source>
</evidence>
<dbReference type="KEGG" id="mcee:MCEL_29440"/>
<dbReference type="InterPro" id="IPR036513">
    <property type="entry name" value="STAS_dom_sf"/>
</dbReference>